<dbReference type="SMART" id="SM00361">
    <property type="entry name" value="RRM_1"/>
    <property type="match status" value="3"/>
</dbReference>
<comment type="subcellular location">
    <subcellularLocation>
        <location evidence="2">Cytoplasm</location>
    </subcellularLocation>
    <subcellularLocation>
        <location evidence="1">Nucleus</location>
    </subcellularLocation>
</comment>
<evidence type="ECO:0000256" key="2">
    <source>
        <dbReference type="ARBA" id="ARBA00004496"/>
    </source>
</evidence>
<organism evidence="14 15">
    <name type="scientific">Corchorus olitorius</name>
    <dbReference type="NCBI Taxonomy" id="93759"/>
    <lineage>
        <taxon>Eukaryota</taxon>
        <taxon>Viridiplantae</taxon>
        <taxon>Streptophyta</taxon>
        <taxon>Embryophyta</taxon>
        <taxon>Tracheophyta</taxon>
        <taxon>Spermatophyta</taxon>
        <taxon>Magnoliopsida</taxon>
        <taxon>eudicotyledons</taxon>
        <taxon>Gunneridae</taxon>
        <taxon>Pentapetalae</taxon>
        <taxon>rosids</taxon>
        <taxon>malvids</taxon>
        <taxon>Malvales</taxon>
        <taxon>Malvaceae</taxon>
        <taxon>Grewioideae</taxon>
        <taxon>Apeibeae</taxon>
        <taxon>Corchorus</taxon>
    </lineage>
</organism>
<evidence type="ECO:0000256" key="3">
    <source>
        <dbReference type="ARBA" id="ARBA00008557"/>
    </source>
</evidence>
<proteinExistence type="inferred from homology"/>
<feature type="region of interest" description="Disordered" evidence="11">
    <location>
        <begin position="441"/>
        <end position="471"/>
    </location>
</feature>
<dbReference type="EMBL" id="AWUE01020749">
    <property type="protein sequence ID" value="OMO66484.1"/>
    <property type="molecule type" value="Genomic_DNA"/>
</dbReference>
<dbReference type="FunFam" id="3.30.70.330:FF:000500">
    <property type="entry name" value="Polyadenylate-binding protein"/>
    <property type="match status" value="1"/>
</dbReference>
<keyword evidence="6 9" id="KW-0694">RNA-binding</keyword>
<dbReference type="SUPFAM" id="SSF54928">
    <property type="entry name" value="RNA-binding domain, RBD"/>
    <property type="match status" value="3"/>
</dbReference>
<dbReference type="GO" id="GO:0005634">
    <property type="term" value="C:nucleus"/>
    <property type="evidence" value="ECO:0007669"/>
    <property type="project" value="UniProtKB-SubCell"/>
</dbReference>
<evidence type="ECO:0000256" key="10">
    <source>
        <dbReference type="SAM" id="Coils"/>
    </source>
</evidence>
<dbReference type="OrthoDB" id="1870283at2759"/>
<evidence type="ECO:0000256" key="1">
    <source>
        <dbReference type="ARBA" id="ARBA00004123"/>
    </source>
</evidence>
<feature type="compositionally biased region" description="Polar residues" evidence="11">
    <location>
        <begin position="508"/>
        <end position="538"/>
    </location>
</feature>
<dbReference type="SUPFAM" id="SSF63570">
    <property type="entry name" value="PABC (PABP) domain"/>
    <property type="match status" value="1"/>
</dbReference>
<dbReference type="GO" id="GO:0005737">
    <property type="term" value="C:cytoplasm"/>
    <property type="evidence" value="ECO:0007669"/>
    <property type="project" value="UniProtKB-SubCell"/>
</dbReference>
<feature type="compositionally biased region" description="Basic and acidic residues" evidence="11">
    <location>
        <begin position="128"/>
        <end position="148"/>
    </location>
</feature>
<evidence type="ECO:0000313" key="15">
    <source>
        <dbReference type="Proteomes" id="UP000187203"/>
    </source>
</evidence>
<evidence type="ECO:0000256" key="6">
    <source>
        <dbReference type="ARBA" id="ARBA00022884"/>
    </source>
</evidence>
<dbReference type="PROSITE" id="PS50102">
    <property type="entry name" value="RRM"/>
    <property type="match status" value="3"/>
</dbReference>
<name>A0A1R3H820_9ROSI</name>
<evidence type="ECO:0000256" key="11">
    <source>
        <dbReference type="SAM" id="MobiDB-lite"/>
    </source>
</evidence>
<dbReference type="GO" id="GO:0003723">
    <property type="term" value="F:RNA binding"/>
    <property type="evidence" value="ECO:0007669"/>
    <property type="project" value="UniProtKB-UniRule"/>
</dbReference>
<protein>
    <recommendedName>
        <fullName evidence="13">RRM domain-containing protein</fullName>
    </recommendedName>
</protein>
<keyword evidence="12" id="KW-0472">Membrane</keyword>
<reference evidence="15" key="1">
    <citation type="submission" date="2013-09" db="EMBL/GenBank/DDBJ databases">
        <title>Corchorus olitorius genome sequencing.</title>
        <authorList>
            <person name="Alam M."/>
            <person name="Haque M.S."/>
            <person name="Islam M.S."/>
            <person name="Emdad E.M."/>
            <person name="Islam M.M."/>
            <person name="Ahmed B."/>
            <person name="Halim A."/>
            <person name="Hossen Q.M.M."/>
            <person name="Hossain M.Z."/>
            <person name="Ahmed R."/>
            <person name="Khan M.M."/>
            <person name="Islam R."/>
            <person name="Rashid M.M."/>
            <person name="Khan S.A."/>
            <person name="Rahman M.S."/>
            <person name="Alam M."/>
            <person name="Yahiya A.S."/>
            <person name="Khan M.S."/>
            <person name="Azam M.S."/>
            <person name="Haque T."/>
            <person name="Lashkar M.Z.H."/>
            <person name="Akhand A.I."/>
            <person name="Morshed G."/>
            <person name="Roy S."/>
            <person name="Uddin K.S."/>
            <person name="Rabeya T."/>
            <person name="Hossain A.S."/>
            <person name="Chowdhury A."/>
            <person name="Snigdha A.R."/>
            <person name="Mortoza M.S."/>
            <person name="Matin S.A."/>
            <person name="Hoque S.M.E."/>
            <person name="Islam M.K."/>
            <person name="Roy D.K."/>
            <person name="Haider R."/>
            <person name="Moosa M.M."/>
            <person name="Elias S.M."/>
            <person name="Hasan A.M."/>
            <person name="Jahan S."/>
            <person name="Shafiuddin M."/>
            <person name="Mahmood N."/>
            <person name="Shommy N.S."/>
        </authorList>
    </citation>
    <scope>NUCLEOTIDE SEQUENCE [LARGE SCALE GENOMIC DNA]</scope>
    <source>
        <strain evidence="15">cv. O-4</strain>
    </source>
</reference>
<evidence type="ECO:0000313" key="14">
    <source>
        <dbReference type="EMBL" id="OMO66484.1"/>
    </source>
</evidence>
<evidence type="ECO:0000256" key="4">
    <source>
        <dbReference type="ARBA" id="ARBA00022490"/>
    </source>
</evidence>
<dbReference type="Gene3D" id="3.30.70.330">
    <property type="match status" value="4"/>
</dbReference>
<feature type="region of interest" description="Disordered" evidence="11">
    <location>
        <begin position="122"/>
        <end position="148"/>
    </location>
</feature>
<feature type="compositionally biased region" description="Polar residues" evidence="11">
    <location>
        <begin position="485"/>
        <end position="497"/>
    </location>
</feature>
<feature type="domain" description="RRM" evidence="13">
    <location>
        <begin position="695"/>
        <end position="771"/>
    </location>
</feature>
<gene>
    <name evidence="14" type="ORF">COLO4_30537</name>
</gene>
<feature type="coiled-coil region" evidence="10">
    <location>
        <begin position="205"/>
        <end position="318"/>
    </location>
</feature>
<evidence type="ECO:0000256" key="9">
    <source>
        <dbReference type="PROSITE-ProRule" id="PRU00176"/>
    </source>
</evidence>
<evidence type="ECO:0000256" key="8">
    <source>
        <dbReference type="ARBA" id="ARBA00054110"/>
    </source>
</evidence>
<feature type="region of interest" description="Disordered" evidence="11">
    <location>
        <begin position="67"/>
        <end position="99"/>
    </location>
</feature>
<dbReference type="Pfam" id="PF00076">
    <property type="entry name" value="RRM_1"/>
    <property type="match status" value="3"/>
</dbReference>
<sequence length="1189" mass="133817">MMILKEKRDLRPLLVKFGVAIALSFAGFLYSRLKTRKIKPYLPPPPSSGISERDIKVDSPREDLCEDDVPALNMSPTCKPEDKQASVDNASAGHSPSIRHSGDGFLMSEFNDLVEEYDIYATGAGPSPKKELETPRSDVDTSRAFKSAEKDDYEKEIKHLRNMVKTLRERERNLEVQLLEYYGLKEQAAAALELQNRLKINSMEAKLFTLKIESLKSENQKLEGQLADHAKLVAELETARSRIKLLKKKLKLEAEHNRQQILNLQKRVTKFQEQEQTAANNQDIELKLQRLKVLEGEAEELRKSNRILQIENSELARKLESTQILANSVLEDPETEALHEMGNCLRQENEELTKQIEQLRADRCADVEELVYLRWVNACLRYELRNYQPPSGKTVARDLSKSLSPKSEEKAKKLILEYAQTEGIGDRMNSIDFDCDQWSSSQASIGTDNGEPDDSLFDTTPATKPPNAGKHKFLKKLRRLLQGKESNYQSQASSACKTDQAEDVDSPFWSSSRGNDLLSMAQSQSDRFTTPSQSSSRPSLDMPRWRSLNVVDHHNRRNSDSSSNGYKRYLLGRDDPSDSSLENEFDQVSESLLKSDLVKFAEVLQMRPPTQLVATVAGGNPLHKVSVSLYVGDLDPDVTEDDLFKEFSSVVPVVSLRLCRSSKALACLNHSKLKGKPMRMMWSHRDPSPRKSGLGNVFVKNLDPSVTCTDLEEIFCRFGTILSCKVAEENGMSKGFGFVQFDSEESAKIAISTLHDTVLKGMKLYVSKFVKKSERTAVAEEAKFTNLYVKNLVDGVTEDHLQEMFSKYGKVCSAIVMKDGKGSSRGFGFVSFQSPDDAKKALDAMNGVQLGSMNLYVGRAQKKAERTELLKHKYSDMFNCRFEKFKDSNLYVKNLDLSVDDKRLRELFCQFGKITSAKVMCHDNGISKGFGFVCFSTPLEAMEALHRLNGIFFEGKNLYVAVAQRKEDRLLKLQHYRVQKTLVQSSYQPSYNAITPQFNPFYFNFPPCPPLHPLLRHPSLYQPCIPNAGIRYPYATTHDRRTFSHDAIRHMHPCNAGIRRDWACRQSELDHSNNGSKKAGFRKKSNRKCATVANSSAAAVAAIQPFKPATSPGNSKKSNENLTPPFAENLQPGTVSKVTGVLLEINKSDVIKLLNSPHSLVEQDKPVQGLNDANVRASRDAVTARCLSY</sequence>
<evidence type="ECO:0000256" key="5">
    <source>
        <dbReference type="ARBA" id="ARBA00022737"/>
    </source>
</evidence>
<feature type="compositionally biased region" description="Polar residues" evidence="11">
    <location>
        <begin position="1111"/>
        <end position="1122"/>
    </location>
</feature>
<dbReference type="InterPro" id="IPR036053">
    <property type="entry name" value="PABP-dom"/>
</dbReference>
<dbReference type="Gene3D" id="1.10.1900.10">
    <property type="entry name" value="c-terminal domain of poly(a) binding protein"/>
    <property type="match status" value="1"/>
</dbReference>
<keyword evidence="5" id="KW-0677">Repeat</keyword>
<dbReference type="SMART" id="SM00360">
    <property type="entry name" value="RRM"/>
    <property type="match status" value="4"/>
</dbReference>
<dbReference type="STRING" id="93759.A0A1R3H820"/>
<evidence type="ECO:0000259" key="13">
    <source>
        <dbReference type="PROSITE" id="PS50102"/>
    </source>
</evidence>
<evidence type="ECO:0000256" key="7">
    <source>
        <dbReference type="ARBA" id="ARBA00023242"/>
    </source>
</evidence>
<dbReference type="Proteomes" id="UP000187203">
    <property type="component" value="Unassembled WGS sequence"/>
</dbReference>
<comment type="function">
    <text evidence="8">Binds the poly(A) tail of mRNA. Appears to be an important mediator of the multiple roles of the poly(A) tail in mRNA biogenesis, stability and translation.</text>
</comment>
<keyword evidence="7" id="KW-0539">Nucleus</keyword>
<comment type="caution">
    <text evidence="14">The sequence shown here is derived from an EMBL/GenBank/DDBJ whole genome shotgun (WGS) entry which is preliminary data.</text>
</comment>
<dbReference type="PANTHER" id="PTHR24012">
    <property type="entry name" value="RNA BINDING PROTEIN"/>
    <property type="match status" value="1"/>
</dbReference>
<feature type="transmembrane region" description="Helical" evidence="12">
    <location>
        <begin position="12"/>
        <end position="30"/>
    </location>
</feature>
<feature type="region of interest" description="Disordered" evidence="11">
    <location>
        <begin position="485"/>
        <end position="582"/>
    </location>
</feature>
<evidence type="ECO:0000256" key="12">
    <source>
        <dbReference type="SAM" id="Phobius"/>
    </source>
</evidence>
<feature type="domain" description="RRM" evidence="13">
    <location>
        <begin position="785"/>
        <end position="862"/>
    </location>
</feature>
<dbReference type="InterPro" id="IPR000504">
    <property type="entry name" value="RRM_dom"/>
</dbReference>
<keyword evidence="12" id="KW-0812">Transmembrane</keyword>
<dbReference type="InterPro" id="IPR035979">
    <property type="entry name" value="RBD_domain_sf"/>
</dbReference>
<feature type="domain" description="RRM" evidence="13">
    <location>
        <begin position="888"/>
        <end position="965"/>
    </location>
</feature>
<dbReference type="FunFam" id="3.30.70.330:FF:000651">
    <property type="entry name" value="Poly(A) binding protein cytoplasmic 1 like"/>
    <property type="match status" value="1"/>
</dbReference>
<keyword evidence="10" id="KW-0175">Coiled coil</keyword>
<keyword evidence="12" id="KW-1133">Transmembrane helix</keyword>
<dbReference type="InterPro" id="IPR012677">
    <property type="entry name" value="Nucleotide-bd_a/b_plait_sf"/>
</dbReference>
<feature type="region of interest" description="Disordered" evidence="11">
    <location>
        <begin position="1107"/>
        <end position="1130"/>
    </location>
</feature>
<dbReference type="InterPro" id="IPR003954">
    <property type="entry name" value="RRM_euk-type"/>
</dbReference>
<keyword evidence="15" id="KW-1185">Reference proteome</keyword>
<keyword evidence="4" id="KW-0963">Cytoplasm</keyword>
<dbReference type="CDD" id="cd12380">
    <property type="entry name" value="RRM3_I_PABPs"/>
    <property type="match status" value="1"/>
</dbReference>
<accession>A0A1R3H820</accession>
<dbReference type="AlphaFoldDB" id="A0A1R3H820"/>
<comment type="similarity">
    <text evidence="3">Belongs to the polyadenylate-binding protein type-1 family.</text>
</comment>